<dbReference type="Proteomes" id="UP000011086">
    <property type="component" value="Unassembled WGS sequence"/>
</dbReference>
<sequence length="177" mass="19527">MCKHIRKTFTCGHSIIVVSEWCEKYQNSLQSSMRCKPDICYQMDEESLCCVPLPLSLTQNLKEPAVLWSTNILLGDSQAVKSDINISGEGHQQPSGARTNVSRGGIVTRIRPRGVVCGTSVMEERCISGTCEAAISRIHFPLELLGLALPKYVMLPNKSDGYTGFDKLSCSVRATRM</sequence>
<proteinExistence type="predicted"/>
<reference evidence="1" key="1">
    <citation type="journal article" date="2012" name="PLoS Genet.">
        <title>Comparative analysis of the genomes of two field isolates of the rice blast fungus Magnaporthe oryzae.</title>
        <authorList>
            <person name="Xue M."/>
            <person name="Yang J."/>
            <person name="Li Z."/>
            <person name="Hu S."/>
            <person name="Yao N."/>
            <person name="Dean R.A."/>
            <person name="Zhao W."/>
            <person name="Shen M."/>
            <person name="Zhang H."/>
            <person name="Li C."/>
            <person name="Liu L."/>
            <person name="Cao L."/>
            <person name="Xu X."/>
            <person name="Xing Y."/>
            <person name="Hsiang T."/>
            <person name="Zhang Z."/>
            <person name="Xu J.R."/>
            <person name="Peng Y.L."/>
        </authorList>
    </citation>
    <scope>NUCLEOTIDE SEQUENCE</scope>
    <source>
        <strain evidence="1">Y34</strain>
    </source>
</reference>
<protein>
    <submittedName>
        <fullName evidence="1">Uncharacterized protein</fullName>
    </submittedName>
</protein>
<dbReference type="EMBL" id="JH793984">
    <property type="protein sequence ID" value="ELQ33793.1"/>
    <property type="molecule type" value="Genomic_DNA"/>
</dbReference>
<organism evidence="1">
    <name type="scientific">Pyricularia oryzae (strain Y34)</name>
    <name type="common">Rice blast fungus</name>
    <name type="synonym">Magnaporthe oryzae</name>
    <dbReference type="NCBI Taxonomy" id="1143189"/>
    <lineage>
        <taxon>Eukaryota</taxon>
        <taxon>Fungi</taxon>
        <taxon>Dikarya</taxon>
        <taxon>Ascomycota</taxon>
        <taxon>Pezizomycotina</taxon>
        <taxon>Sordariomycetes</taxon>
        <taxon>Sordariomycetidae</taxon>
        <taxon>Magnaporthales</taxon>
        <taxon>Pyriculariaceae</taxon>
        <taxon>Pyricularia</taxon>
    </lineage>
</organism>
<accession>A0AA97NP40</accession>
<dbReference type="AlphaFoldDB" id="A0AA97NP40"/>
<gene>
    <name evidence="1" type="ORF">OOU_Y34scaffold00878g2</name>
</gene>
<name>A0AA97NP40_PYRO3</name>
<evidence type="ECO:0000313" key="1">
    <source>
        <dbReference type="EMBL" id="ELQ33793.1"/>
    </source>
</evidence>